<dbReference type="GO" id="GO:0032259">
    <property type="term" value="P:methylation"/>
    <property type="evidence" value="ECO:0007669"/>
    <property type="project" value="UniProtKB-KW"/>
</dbReference>
<keyword evidence="1" id="KW-0489">Methyltransferase</keyword>
<dbReference type="AlphaFoldDB" id="A0A0G0XB50"/>
<name>A0A0G0XB50_UNCKA</name>
<evidence type="ECO:0000313" key="1">
    <source>
        <dbReference type="EMBL" id="KKS22120.1"/>
    </source>
</evidence>
<dbReference type="InterPro" id="IPR029063">
    <property type="entry name" value="SAM-dependent_MTases_sf"/>
</dbReference>
<protein>
    <submittedName>
        <fullName evidence="1">Ribosomal RNA methyltransferase</fullName>
    </submittedName>
</protein>
<dbReference type="GO" id="GO:0008168">
    <property type="term" value="F:methyltransferase activity"/>
    <property type="evidence" value="ECO:0007669"/>
    <property type="project" value="UniProtKB-KW"/>
</dbReference>
<dbReference type="STRING" id="1619103.UU80_C0013G0014"/>
<sequence>MMLDTFIKEEVDKITSKYKIEQKQVEDLIRSKIDSFEKLIEFINESDDLNKIYRLHDYKEYSKKIKKEIYYSLRRYERSDDNLPYRHVSVTEREPFLDEFNRQLVEKTPGVVNILDIGGGMFPATFPFDKFPDLENYVWVDKDKRSYEELKELNNPKLTLFNESIGTHSWEDYLPQGVEEFDLALMVKLVSVVWRQERDLVDNLTKVPAKTILITAPKEAMTKKQPIYRREKKVLLNFIRLGDLKIVGDLDIENEFGFFIKR</sequence>
<accession>A0A0G0XB50</accession>
<keyword evidence="1" id="KW-0808">Transferase</keyword>
<evidence type="ECO:0000313" key="2">
    <source>
        <dbReference type="Proteomes" id="UP000034920"/>
    </source>
</evidence>
<dbReference type="EMBL" id="LCCA01000013">
    <property type="protein sequence ID" value="KKS22120.1"/>
    <property type="molecule type" value="Genomic_DNA"/>
</dbReference>
<gene>
    <name evidence="1" type="ORF">UU80_C0013G0014</name>
</gene>
<proteinExistence type="predicted"/>
<dbReference type="Gene3D" id="3.40.50.150">
    <property type="entry name" value="Vaccinia Virus protein VP39"/>
    <property type="match status" value="1"/>
</dbReference>
<comment type="caution">
    <text evidence="1">The sequence shown here is derived from an EMBL/GenBank/DDBJ whole genome shotgun (WGS) entry which is preliminary data.</text>
</comment>
<dbReference type="Proteomes" id="UP000034920">
    <property type="component" value="Unassembled WGS sequence"/>
</dbReference>
<reference evidence="1 2" key="1">
    <citation type="journal article" date="2015" name="Nature">
        <title>rRNA introns, odd ribosomes, and small enigmatic genomes across a large radiation of phyla.</title>
        <authorList>
            <person name="Brown C.T."/>
            <person name="Hug L.A."/>
            <person name="Thomas B.C."/>
            <person name="Sharon I."/>
            <person name="Castelle C.J."/>
            <person name="Singh A."/>
            <person name="Wilkins M.J."/>
            <person name="Williams K.H."/>
            <person name="Banfield J.F."/>
        </authorList>
    </citation>
    <scope>NUCLEOTIDE SEQUENCE [LARGE SCALE GENOMIC DNA]</scope>
</reference>
<organism evidence="1 2">
    <name type="scientific">candidate division WWE3 bacterium GW2011_GWA1_41_8</name>
    <dbReference type="NCBI Taxonomy" id="1619103"/>
    <lineage>
        <taxon>Bacteria</taxon>
        <taxon>Katanobacteria</taxon>
    </lineage>
</organism>